<sequence>MSRRIFLTAALDRLVDEGQIGRRSNAHRIIKLVIENGVTALDEDQRQIYDSELIPKIEQVQILNHSGTRH</sequence>
<dbReference type="Proteomes" id="UP001549321">
    <property type="component" value="Unassembled WGS sequence"/>
</dbReference>
<dbReference type="RefSeq" id="WP_354550868.1">
    <property type="nucleotide sequence ID" value="NZ_JBEPSM010000001.1"/>
</dbReference>
<gene>
    <name evidence="1" type="ORF">ABIE08_002121</name>
</gene>
<proteinExistence type="predicted"/>
<reference evidence="1 2" key="1">
    <citation type="submission" date="2024-06" db="EMBL/GenBank/DDBJ databases">
        <title>Sorghum-associated microbial communities from plants grown in Nebraska, USA.</title>
        <authorList>
            <person name="Schachtman D."/>
        </authorList>
    </citation>
    <scope>NUCLEOTIDE SEQUENCE [LARGE SCALE GENOMIC DNA]</scope>
    <source>
        <strain evidence="1 2">3207</strain>
    </source>
</reference>
<evidence type="ECO:0000313" key="1">
    <source>
        <dbReference type="EMBL" id="MET4634208.1"/>
    </source>
</evidence>
<keyword evidence="2" id="KW-1185">Reference proteome</keyword>
<evidence type="ECO:0000313" key="2">
    <source>
        <dbReference type="Proteomes" id="UP001549321"/>
    </source>
</evidence>
<evidence type="ECO:0008006" key="3">
    <source>
        <dbReference type="Google" id="ProtNLM"/>
    </source>
</evidence>
<accession>A0ABV2QZB5</accession>
<organism evidence="1 2">
    <name type="scientific">Kaistia defluvii</name>
    <dbReference type="NCBI Taxonomy" id="410841"/>
    <lineage>
        <taxon>Bacteria</taxon>
        <taxon>Pseudomonadati</taxon>
        <taxon>Pseudomonadota</taxon>
        <taxon>Alphaproteobacteria</taxon>
        <taxon>Hyphomicrobiales</taxon>
        <taxon>Kaistiaceae</taxon>
        <taxon>Kaistia</taxon>
    </lineage>
</organism>
<dbReference type="EMBL" id="JBEPSM010000001">
    <property type="protein sequence ID" value="MET4634208.1"/>
    <property type="molecule type" value="Genomic_DNA"/>
</dbReference>
<protein>
    <recommendedName>
        <fullName evidence="3">Fur family transcriptional regulator</fullName>
    </recommendedName>
</protein>
<name>A0ABV2QZB5_9HYPH</name>
<comment type="caution">
    <text evidence="1">The sequence shown here is derived from an EMBL/GenBank/DDBJ whole genome shotgun (WGS) entry which is preliminary data.</text>
</comment>